<comment type="similarity">
    <text evidence="1">Belongs to the LysR transcriptional regulatory family.</text>
</comment>
<dbReference type="InterPro" id="IPR050176">
    <property type="entry name" value="LTTR"/>
</dbReference>
<sequence length="287" mass="30705">MMSRPSLDLIPAFHAVMTHGSLSAAARVLRLAQPTVRRQIEALEAELGTQLFTRAANGLTPTGMAQTLMPLAAAVIAEAAALGRVASAGAQALEGVVRITTSRVVAGHVLPMLIRQMQAEAAGLRFEVAATDRAEDLTRRAADIAIRFTPPRQQALVASRLPDCEVALFAAPDFAPPDPDRPWQEQPFVADDREDLILPALTAAGLPAPSNVVLRCDDPLAQIAAIQGGVGLGFCQVKLAARLGLRRVAPGVMHPMPVWLVVHEDQARIARIAFVFDRLKSALRHLM</sequence>
<evidence type="ECO:0000256" key="4">
    <source>
        <dbReference type="ARBA" id="ARBA00023163"/>
    </source>
</evidence>
<keyword evidence="4" id="KW-0804">Transcription</keyword>
<reference evidence="7" key="1">
    <citation type="journal article" date="2019" name="Int. J. Syst. Evol. Microbiol.">
        <title>The Global Catalogue of Microorganisms (GCM) 10K type strain sequencing project: providing services to taxonomists for standard genome sequencing and annotation.</title>
        <authorList>
            <consortium name="The Broad Institute Genomics Platform"/>
            <consortium name="The Broad Institute Genome Sequencing Center for Infectious Disease"/>
            <person name="Wu L."/>
            <person name="Ma J."/>
        </authorList>
    </citation>
    <scope>NUCLEOTIDE SEQUENCE [LARGE SCALE GENOMIC DNA]</scope>
    <source>
        <strain evidence="7">CCUG 66188</strain>
    </source>
</reference>
<evidence type="ECO:0000259" key="5">
    <source>
        <dbReference type="PROSITE" id="PS50931"/>
    </source>
</evidence>
<keyword evidence="3" id="KW-0238">DNA-binding</keyword>
<dbReference type="InterPro" id="IPR036390">
    <property type="entry name" value="WH_DNA-bd_sf"/>
</dbReference>
<dbReference type="InterPro" id="IPR000847">
    <property type="entry name" value="LysR_HTH_N"/>
</dbReference>
<proteinExistence type="inferred from homology"/>
<dbReference type="PRINTS" id="PR00039">
    <property type="entry name" value="HTHLYSR"/>
</dbReference>
<dbReference type="EMBL" id="JBHSWG010000001">
    <property type="protein sequence ID" value="MFC6759258.1"/>
    <property type="molecule type" value="Genomic_DNA"/>
</dbReference>
<dbReference type="Gene3D" id="3.40.190.290">
    <property type="match status" value="1"/>
</dbReference>
<evidence type="ECO:0000256" key="2">
    <source>
        <dbReference type="ARBA" id="ARBA00023015"/>
    </source>
</evidence>
<dbReference type="SUPFAM" id="SSF46785">
    <property type="entry name" value="Winged helix' DNA-binding domain"/>
    <property type="match status" value="1"/>
</dbReference>
<evidence type="ECO:0000313" key="7">
    <source>
        <dbReference type="Proteomes" id="UP001596353"/>
    </source>
</evidence>
<accession>A0ABW2B162</accession>
<dbReference type="InterPro" id="IPR005119">
    <property type="entry name" value="LysR_subst-bd"/>
</dbReference>
<dbReference type="SUPFAM" id="SSF53850">
    <property type="entry name" value="Periplasmic binding protein-like II"/>
    <property type="match status" value="1"/>
</dbReference>
<evidence type="ECO:0000256" key="1">
    <source>
        <dbReference type="ARBA" id="ARBA00009437"/>
    </source>
</evidence>
<dbReference type="PANTHER" id="PTHR30579">
    <property type="entry name" value="TRANSCRIPTIONAL REGULATOR"/>
    <property type="match status" value="1"/>
</dbReference>
<dbReference type="PANTHER" id="PTHR30579:SF3">
    <property type="entry name" value="TRANSCRIPTIONAL REGULATORY PROTEIN"/>
    <property type="match status" value="1"/>
</dbReference>
<name>A0ABW2B162_9RHOB</name>
<keyword evidence="2" id="KW-0805">Transcription regulation</keyword>
<protein>
    <submittedName>
        <fullName evidence="6">LysR family transcriptional regulator</fullName>
    </submittedName>
</protein>
<keyword evidence="7" id="KW-1185">Reference proteome</keyword>
<dbReference type="PROSITE" id="PS50931">
    <property type="entry name" value="HTH_LYSR"/>
    <property type="match status" value="1"/>
</dbReference>
<dbReference type="InterPro" id="IPR036388">
    <property type="entry name" value="WH-like_DNA-bd_sf"/>
</dbReference>
<gene>
    <name evidence="6" type="ORF">ACFQFQ_06725</name>
</gene>
<comment type="caution">
    <text evidence="6">The sequence shown here is derived from an EMBL/GenBank/DDBJ whole genome shotgun (WGS) entry which is preliminary data.</text>
</comment>
<evidence type="ECO:0000256" key="3">
    <source>
        <dbReference type="ARBA" id="ARBA00023125"/>
    </source>
</evidence>
<dbReference type="Proteomes" id="UP001596353">
    <property type="component" value="Unassembled WGS sequence"/>
</dbReference>
<dbReference type="Pfam" id="PF00126">
    <property type="entry name" value="HTH_1"/>
    <property type="match status" value="1"/>
</dbReference>
<feature type="domain" description="HTH lysR-type" evidence="5">
    <location>
        <begin position="5"/>
        <end position="62"/>
    </location>
</feature>
<dbReference type="Gene3D" id="1.10.10.10">
    <property type="entry name" value="Winged helix-like DNA-binding domain superfamily/Winged helix DNA-binding domain"/>
    <property type="match status" value="1"/>
</dbReference>
<dbReference type="Pfam" id="PF03466">
    <property type="entry name" value="LysR_substrate"/>
    <property type="match status" value="1"/>
</dbReference>
<evidence type="ECO:0000313" key="6">
    <source>
        <dbReference type="EMBL" id="MFC6759258.1"/>
    </source>
</evidence>
<organism evidence="6 7">
    <name type="scientific">Sulfitobacter porphyrae</name>
    <dbReference type="NCBI Taxonomy" id="1246864"/>
    <lineage>
        <taxon>Bacteria</taxon>
        <taxon>Pseudomonadati</taxon>
        <taxon>Pseudomonadota</taxon>
        <taxon>Alphaproteobacteria</taxon>
        <taxon>Rhodobacterales</taxon>
        <taxon>Roseobacteraceae</taxon>
        <taxon>Sulfitobacter</taxon>
    </lineage>
</organism>